<evidence type="ECO:0000313" key="9">
    <source>
        <dbReference type="Proteomes" id="UP001230317"/>
    </source>
</evidence>
<feature type="transmembrane region" description="Helical" evidence="7">
    <location>
        <begin position="186"/>
        <end position="207"/>
    </location>
</feature>
<feature type="transmembrane region" description="Helical" evidence="7">
    <location>
        <begin position="73"/>
        <end position="91"/>
    </location>
</feature>
<evidence type="ECO:0000256" key="5">
    <source>
        <dbReference type="ARBA" id="ARBA00023136"/>
    </source>
</evidence>
<dbReference type="GO" id="GO:0005886">
    <property type="term" value="C:plasma membrane"/>
    <property type="evidence" value="ECO:0007669"/>
    <property type="project" value="UniProtKB-SubCell"/>
</dbReference>
<dbReference type="PANTHER" id="PTHR30086">
    <property type="entry name" value="ARGININE EXPORTER PROTEIN ARGO"/>
    <property type="match status" value="1"/>
</dbReference>
<evidence type="ECO:0000256" key="6">
    <source>
        <dbReference type="SAM" id="MobiDB-lite"/>
    </source>
</evidence>
<evidence type="ECO:0000256" key="3">
    <source>
        <dbReference type="ARBA" id="ARBA00022692"/>
    </source>
</evidence>
<evidence type="ECO:0000256" key="2">
    <source>
        <dbReference type="ARBA" id="ARBA00022475"/>
    </source>
</evidence>
<dbReference type="Pfam" id="PF01810">
    <property type="entry name" value="LysE"/>
    <property type="match status" value="1"/>
</dbReference>
<comment type="subcellular location">
    <subcellularLocation>
        <location evidence="1">Cell membrane</location>
        <topology evidence="1">Multi-pass membrane protein</topology>
    </subcellularLocation>
</comment>
<dbReference type="EMBL" id="JASNVU010000005">
    <property type="protein sequence ID" value="MDK4334727.1"/>
    <property type="molecule type" value="Genomic_DNA"/>
</dbReference>
<proteinExistence type="predicted"/>
<feature type="region of interest" description="Disordered" evidence="6">
    <location>
        <begin position="102"/>
        <end position="128"/>
    </location>
</feature>
<evidence type="ECO:0000256" key="7">
    <source>
        <dbReference type="SAM" id="Phobius"/>
    </source>
</evidence>
<reference evidence="8" key="1">
    <citation type="submission" date="2023-05" db="EMBL/GenBank/DDBJ databases">
        <title>Metabolic capabilities are highly conserved among human nasal-associated Corynebacterium species in pangenomic analyses.</title>
        <authorList>
            <person name="Tran T.H."/>
            <person name="Roberts A.Q."/>
            <person name="Escapa I.F."/>
            <person name="Gao W."/>
            <person name="Conlan S."/>
            <person name="Kong H."/>
            <person name="Segre J.A."/>
            <person name="Kelly M.S."/>
            <person name="Lemon K.P."/>
        </authorList>
    </citation>
    <scope>NUCLEOTIDE SEQUENCE</scope>
    <source>
        <strain evidence="8">KPL2618</strain>
    </source>
</reference>
<organism evidence="8 9">
    <name type="scientific">Corynebacterium accolens</name>
    <dbReference type="NCBI Taxonomy" id="38284"/>
    <lineage>
        <taxon>Bacteria</taxon>
        <taxon>Bacillati</taxon>
        <taxon>Actinomycetota</taxon>
        <taxon>Actinomycetes</taxon>
        <taxon>Mycobacteriales</taxon>
        <taxon>Corynebacteriaceae</taxon>
        <taxon>Corynebacterium</taxon>
    </lineage>
</organism>
<dbReference type="GO" id="GO:0015171">
    <property type="term" value="F:amino acid transmembrane transporter activity"/>
    <property type="evidence" value="ECO:0007669"/>
    <property type="project" value="TreeGrafter"/>
</dbReference>
<protein>
    <submittedName>
        <fullName evidence="8">LysE family transporter</fullName>
    </submittedName>
</protein>
<sequence length="241" mass="25640">MSIVLAGFVLGLSLIVAVGPQNAMLLKYGIRRDHIGLIIVVCALSDVILITSGTAGVGYLVERFPNALEALKYIGAAYLAFFTFTCFRDAFKTKGEAIDVESTSPNSTEEVATFDGDGDSTGGAGTEHGSVATATATQRQEIKRSPSWVKPLLTALALTWLNPGAYVDVLVMLGGIANQYGDPGRWLFAGGAIAASFTWFPVIGFGAARFSHVLSRPEVWRWINVGIGVIMIGLTLKLLLL</sequence>
<evidence type="ECO:0000313" key="8">
    <source>
        <dbReference type="EMBL" id="MDK4334727.1"/>
    </source>
</evidence>
<feature type="transmembrane region" description="Helical" evidence="7">
    <location>
        <begin position="219"/>
        <end position="240"/>
    </location>
</feature>
<keyword evidence="4 7" id="KW-1133">Transmembrane helix</keyword>
<evidence type="ECO:0000256" key="1">
    <source>
        <dbReference type="ARBA" id="ARBA00004651"/>
    </source>
</evidence>
<feature type="transmembrane region" description="Helical" evidence="7">
    <location>
        <begin position="35"/>
        <end position="61"/>
    </location>
</feature>
<dbReference type="RefSeq" id="WP_023028699.1">
    <property type="nucleotide sequence ID" value="NZ_CP100374.1"/>
</dbReference>
<name>A0AAP4BZ05_9CORY</name>
<dbReference type="PANTHER" id="PTHR30086:SF20">
    <property type="entry name" value="ARGININE EXPORTER PROTEIN ARGO-RELATED"/>
    <property type="match status" value="1"/>
</dbReference>
<accession>A0AAP4BZ05</accession>
<comment type="caution">
    <text evidence="8">The sequence shown here is derived from an EMBL/GenBank/DDBJ whole genome shotgun (WGS) entry which is preliminary data.</text>
</comment>
<keyword evidence="2" id="KW-1003">Cell membrane</keyword>
<keyword evidence="3 7" id="KW-0812">Transmembrane</keyword>
<dbReference type="Proteomes" id="UP001230317">
    <property type="component" value="Unassembled WGS sequence"/>
</dbReference>
<gene>
    <name evidence="8" type="ORF">QPX58_04780</name>
</gene>
<dbReference type="InterPro" id="IPR001123">
    <property type="entry name" value="LeuE-type"/>
</dbReference>
<dbReference type="AlphaFoldDB" id="A0AAP4BZ05"/>
<evidence type="ECO:0000256" key="4">
    <source>
        <dbReference type="ARBA" id="ARBA00022989"/>
    </source>
</evidence>
<keyword evidence="5 7" id="KW-0472">Membrane</keyword>